<dbReference type="InterPro" id="IPR018303">
    <property type="entry name" value="ATPase_P-typ_P_site"/>
</dbReference>
<dbReference type="Gene3D" id="3.40.50.1000">
    <property type="entry name" value="HAD superfamily/HAD-like"/>
    <property type="match status" value="1"/>
</dbReference>
<comment type="similarity">
    <text evidence="2 15">Belongs to the cation transport ATPase (P-type) (TC 3.A.3) family. Type IB subfamily.</text>
</comment>
<comment type="subcellular location">
    <subcellularLocation>
        <location evidence="1">Endomembrane system</location>
        <topology evidence="1">Multi-pass membrane protein</topology>
    </subcellularLocation>
    <subcellularLocation>
        <location evidence="15">Membrane</location>
    </subcellularLocation>
</comment>
<dbReference type="NCBIfam" id="TIGR01494">
    <property type="entry name" value="ATPase_P-type"/>
    <property type="match status" value="2"/>
</dbReference>
<dbReference type="SFLD" id="SFLDS00003">
    <property type="entry name" value="Haloacid_Dehalogenase"/>
    <property type="match status" value="1"/>
</dbReference>
<dbReference type="InterPro" id="IPR059000">
    <property type="entry name" value="ATPase_P-type_domA"/>
</dbReference>
<dbReference type="STRING" id="29845.A0A1V6SAM6"/>
<dbReference type="SUPFAM" id="SSF55008">
    <property type="entry name" value="HMA, heavy metal-associated domain"/>
    <property type="match status" value="4"/>
</dbReference>
<feature type="transmembrane region" description="Helical" evidence="15">
    <location>
        <begin position="636"/>
        <end position="656"/>
    </location>
</feature>
<dbReference type="GO" id="GO:0016020">
    <property type="term" value="C:membrane"/>
    <property type="evidence" value="ECO:0007669"/>
    <property type="project" value="UniProtKB-SubCell"/>
</dbReference>
<keyword evidence="13" id="KW-0406">Ion transport</keyword>
<keyword evidence="11 15" id="KW-1133">Transmembrane helix</keyword>
<dbReference type="GO" id="GO:0005507">
    <property type="term" value="F:copper ion binding"/>
    <property type="evidence" value="ECO:0007669"/>
    <property type="project" value="InterPro"/>
</dbReference>
<dbReference type="PANTHER" id="PTHR43520:SF32">
    <property type="entry name" value="COPPER RESISTANCE P-TYPE ATPASE (EUROFUNG)"/>
    <property type="match status" value="1"/>
</dbReference>
<evidence type="ECO:0000256" key="12">
    <source>
        <dbReference type="ARBA" id="ARBA00023008"/>
    </source>
</evidence>
<keyword evidence="7 15" id="KW-0547">Nucleotide-binding</keyword>
<dbReference type="InterPro" id="IPR008250">
    <property type="entry name" value="ATPase_P-typ_transduc_dom_A_sf"/>
</dbReference>
<feature type="region of interest" description="Disordered" evidence="16">
    <location>
        <begin position="156"/>
        <end position="239"/>
    </location>
</feature>
<protein>
    <recommendedName>
        <fullName evidence="17">HMA domain-containing protein</fullName>
    </recommendedName>
</protein>
<dbReference type="InterPro" id="IPR044492">
    <property type="entry name" value="P_typ_ATPase_HD_dom"/>
</dbReference>
<accession>A0A1V6SAM6</accession>
<evidence type="ECO:0000256" key="16">
    <source>
        <dbReference type="SAM" id="MobiDB-lite"/>
    </source>
</evidence>
<dbReference type="PRINTS" id="PR00120">
    <property type="entry name" value="HATPASE"/>
</dbReference>
<keyword evidence="10" id="KW-1278">Translocase</keyword>
<dbReference type="InterPro" id="IPR023299">
    <property type="entry name" value="ATPase_P-typ_cyto_dom_N"/>
</dbReference>
<evidence type="ECO:0000256" key="7">
    <source>
        <dbReference type="ARBA" id="ARBA00022741"/>
    </source>
</evidence>
<dbReference type="PROSITE" id="PS50846">
    <property type="entry name" value="HMA_2"/>
    <property type="match status" value="3"/>
</dbReference>
<feature type="transmembrane region" description="Helical" evidence="15">
    <location>
        <begin position="507"/>
        <end position="532"/>
    </location>
</feature>
<feature type="domain" description="HMA" evidence="17">
    <location>
        <begin position="22"/>
        <end position="87"/>
    </location>
</feature>
<dbReference type="InterPro" id="IPR017969">
    <property type="entry name" value="Heavy-metal-associated_CS"/>
</dbReference>
<dbReference type="Pfam" id="PF00702">
    <property type="entry name" value="Hydrolase"/>
    <property type="match status" value="1"/>
</dbReference>
<dbReference type="SUPFAM" id="SSF56784">
    <property type="entry name" value="HAD-like"/>
    <property type="match status" value="1"/>
</dbReference>
<dbReference type="InterPro" id="IPR006122">
    <property type="entry name" value="HMA_Cu_ion-bd"/>
</dbReference>
<dbReference type="InterPro" id="IPR023298">
    <property type="entry name" value="ATPase_P-typ_TM_dom_sf"/>
</dbReference>
<feature type="domain" description="HMA" evidence="17">
    <location>
        <begin position="243"/>
        <end position="309"/>
    </location>
</feature>
<evidence type="ECO:0000256" key="9">
    <source>
        <dbReference type="ARBA" id="ARBA00022842"/>
    </source>
</evidence>
<evidence type="ECO:0000256" key="1">
    <source>
        <dbReference type="ARBA" id="ARBA00004127"/>
    </source>
</evidence>
<dbReference type="AlphaFoldDB" id="A0A1V6SAM6"/>
<feature type="domain" description="HMA" evidence="17">
    <location>
        <begin position="329"/>
        <end position="394"/>
    </location>
</feature>
<gene>
    <name evidence="18" type="ORF">PENVUL_c003G03909</name>
</gene>
<dbReference type="GO" id="GO:0005524">
    <property type="term" value="F:ATP binding"/>
    <property type="evidence" value="ECO:0007669"/>
    <property type="project" value="UniProtKB-UniRule"/>
</dbReference>
<feature type="transmembrane region" description="Helical" evidence="15">
    <location>
        <begin position="793"/>
        <end position="816"/>
    </location>
</feature>
<dbReference type="CDD" id="cd02094">
    <property type="entry name" value="P-type_ATPase_Cu-like"/>
    <property type="match status" value="1"/>
</dbReference>
<dbReference type="PROSITE" id="PS01229">
    <property type="entry name" value="COF_2"/>
    <property type="match status" value="1"/>
</dbReference>
<evidence type="ECO:0000259" key="17">
    <source>
        <dbReference type="PROSITE" id="PS50846"/>
    </source>
</evidence>
<dbReference type="OrthoDB" id="432719at2759"/>
<dbReference type="GO" id="GO:0055070">
    <property type="term" value="P:copper ion homeostasis"/>
    <property type="evidence" value="ECO:0007669"/>
    <property type="project" value="TreeGrafter"/>
</dbReference>
<evidence type="ECO:0000256" key="15">
    <source>
        <dbReference type="RuleBase" id="RU362081"/>
    </source>
</evidence>
<dbReference type="Pfam" id="PF00122">
    <property type="entry name" value="E1-E2_ATPase"/>
    <property type="match status" value="1"/>
</dbReference>
<feature type="compositionally biased region" description="Polar residues" evidence="16">
    <location>
        <begin position="188"/>
        <end position="215"/>
    </location>
</feature>
<keyword evidence="4 15" id="KW-0812">Transmembrane</keyword>
<dbReference type="SUPFAM" id="SSF81665">
    <property type="entry name" value="Calcium ATPase, transmembrane domain M"/>
    <property type="match status" value="1"/>
</dbReference>
<keyword evidence="3" id="KW-0813">Transport</keyword>
<dbReference type="Pfam" id="PF00403">
    <property type="entry name" value="HMA"/>
    <property type="match status" value="3"/>
</dbReference>
<dbReference type="NCBIfam" id="TIGR00003">
    <property type="entry name" value="copper ion binding protein"/>
    <property type="match status" value="2"/>
</dbReference>
<evidence type="ECO:0000256" key="5">
    <source>
        <dbReference type="ARBA" id="ARBA00022723"/>
    </source>
</evidence>
<dbReference type="InterPro" id="IPR027256">
    <property type="entry name" value="P-typ_ATPase_IB"/>
</dbReference>
<dbReference type="InterPro" id="IPR006121">
    <property type="entry name" value="HMA_dom"/>
</dbReference>
<proteinExistence type="inferred from homology"/>
<dbReference type="GO" id="GO:0043682">
    <property type="term" value="F:P-type divalent copper transporter activity"/>
    <property type="evidence" value="ECO:0007669"/>
    <property type="project" value="TreeGrafter"/>
</dbReference>
<name>A0A1V6SAM6_9EURO</name>
<evidence type="ECO:0000256" key="13">
    <source>
        <dbReference type="ARBA" id="ARBA00023065"/>
    </source>
</evidence>
<dbReference type="PRINTS" id="PR00119">
    <property type="entry name" value="CATATPASE"/>
</dbReference>
<dbReference type="SFLD" id="SFLDF00027">
    <property type="entry name" value="p-type_atpase"/>
    <property type="match status" value="1"/>
</dbReference>
<dbReference type="InterPro" id="IPR001757">
    <property type="entry name" value="P_typ_ATPase"/>
</dbReference>
<dbReference type="SUPFAM" id="SSF81660">
    <property type="entry name" value="Metal cation-transporting ATPase, ATP-binding domain N"/>
    <property type="match status" value="1"/>
</dbReference>
<dbReference type="PANTHER" id="PTHR43520">
    <property type="entry name" value="ATP7, ISOFORM B"/>
    <property type="match status" value="1"/>
</dbReference>
<dbReference type="SUPFAM" id="SSF81653">
    <property type="entry name" value="Calcium ATPase, transduction domain A"/>
    <property type="match status" value="1"/>
</dbReference>
<dbReference type="PROSITE" id="PS00154">
    <property type="entry name" value="ATPASE_E1_E2"/>
    <property type="match status" value="1"/>
</dbReference>
<dbReference type="Gene3D" id="2.70.150.10">
    <property type="entry name" value="Calcium-transporting ATPase, cytoplasmic transduction domain A"/>
    <property type="match status" value="1"/>
</dbReference>
<comment type="caution">
    <text evidence="18">The sequence shown here is derived from an EMBL/GenBank/DDBJ whole genome shotgun (WGS) entry which is preliminary data.</text>
</comment>
<dbReference type="PROSITE" id="PS01047">
    <property type="entry name" value="HMA_1"/>
    <property type="match status" value="2"/>
</dbReference>
<dbReference type="Gene3D" id="3.30.70.100">
    <property type="match status" value="4"/>
</dbReference>
<evidence type="ECO:0000256" key="6">
    <source>
        <dbReference type="ARBA" id="ARBA00022737"/>
    </source>
</evidence>
<dbReference type="InterPro" id="IPR036412">
    <property type="entry name" value="HAD-like_sf"/>
</dbReference>
<keyword evidence="5 15" id="KW-0479">Metal-binding</keyword>
<feature type="transmembrane region" description="Helical" evidence="15">
    <location>
        <begin position="1243"/>
        <end position="1263"/>
    </location>
</feature>
<dbReference type="Gene3D" id="3.40.1110.10">
    <property type="entry name" value="Calcium-transporting ATPase, cytoplasmic domain N"/>
    <property type="match status" value="1"/>
</dbReference>
<dbReference type="FunFam" id="2.70.150.10:FF:000068">
    <property type="entry name" value="Copper resistance-associated P-type ATPase"/>
    <property type="match status" value="1"/>
</dbReference>
<evidence type="ECO:0000256" key="10">
    <source>
        <dbReference type="ARBA" id="ARBA00022967"/>
    </source>
</evidence>
<keyword evidence="12" id="KW-0186">Copper</keyword>
<keyword evidence="6" id="KW-0677">Repeat</keyword>
<feature type="transmembrane region" description="Helical" evidence="15">
    <location>
        <begin position="597"/>
        <end position="624"/>
    </location>
</feature>
<keyword evidence="9" id="KW-0460">Magnesium</keyword>
<evidence type="ECO:0000313" key="19">
    <source>
        <dbReference type="Proteomes" id="UP000191518"/>
    </source>
</evidence>
<feature type="transmembrane region" description="Helical" evidence="15">
    <location>
        <begin position="556"/>
        <end position="576"/>
    </location>
</feature>
<dbReference type="FunFam" id="3.30.70.100:FF:000043">
    <property type="entry name" value="Copper-transporting ATPase 2"/>
    <property type="match status" value="1"/>
</dbReference>
<evidence type="ECO:0000256" key="11">
    <source>
        <dbReference type="ARBA" id="ARBA00022989"/>
    </source>
</evidence>
<keyword evidence="14 15" id="KW-0472">Membrane</keyword>
<evidence type="ECO:0000256" key="14">
    <source>
        <dbReference type="ARBA" id="ARBA00023136"/>
    </source>
</evidence>
<evidence type="ECO:0000256" key="8">
    <source>
        <dbReference type="ARBA" id="ARBA00022840"/>
    </source>
</evidence>
<feature type="transmembrane region" description="Helical" evidence="15">
    <location>
        <begin position="836"/>
        <end position="864"/>
    </location>
</feature>
<feature type="transmembrane region" description="Helical" evidence="15">
    <location>
        <begin position="1197"/>
        <end position="1219"/>
    </location>
</feature>
<dbReference type="InterPro" id="IPR036163">
    <property type="entry name" value="HMA_dom_sf"/>
</dbReference>
<dbReference type="NCBIfam" id="TIGR01525">
    <property type="entry name" value="ATPase-IB_hvy"/>
    <property type="match status" value="1"/>
</dbReference>
<dbReference type="SFLD" id="SFLDG00002">
    <property type="entry name" value="C1.7:_P-type_atpase_like"/>
    <property type="match status" value="1"/>
</dbReference>
<evidence type="ECO:0000256" key="3">
    <source>
        <dbReference type="ARBA" id="ARBA00022448"/>
    </source>
</evidence>
<evidence type="ECO:0000256" key="4">
    <source>
        <dbReference type="ARBA" id="ARBA00022692"/>
    </source>
</evidence>
<dbReference type="FunFam" id="3.30.70.100:FF:000001">
    <property type="entry name" value="ATPase copper transporting beta"/>
    <property type="match status" value="1"/>
</dbReference>
<evidence type="ECO:0000313" key="18">
    <source>
        <dbReference type="EMBL" id="OQE10936.1"/>
    </source>
</evidence>
<sequence length="1278" mass="138754">MFSRSKNQPSDLEAAHQESDIQTSVFFVTNVHCASCVAYITEVLSETPTVGNIEVTILTHEVRASHSTTVRPVDLVNALIHAAFEVQYVTTFDQQGKLILELDTSSWNYRGSTLFSSPRTSVTSISSNIKERIQTSTHKRHIANCDACRKEELETISRHSSSRTELGSLVEKSSQSPFWPSSKHHEQASTATKLGSTPENAVQESLRSFATSETKVQPDLSTPEFPPGIAELPSPSAESADEFTAQLSVGGMSCASCVNSITAQVQQLEFVKEITVNLLTNSATVIYVGPRDHVDDIVEQINDAGFEASLDEVTQVPKPPVFTELAANYVSEIAITGMTCGSCVGGVTRGLEELSFVRDVSVNLLSHSGRVEFESRENLHKIIEKIEDLGYDATVNSVSPLKGGGEKFGTAQTRTISIQLDGMFCHHCPQTVLGAVKSVPGVTIEEALSEKTPILKVIYTPQPPLLTVRTIISAINSANDNFDATVYHPPSIEDRSRAIQHHERTRLLIRLLFVFITAIPTFFIGIVFMSLVSSENSVRMYLEQTMWSGSVTRIEWALFIMTTPVMFYGTDVFHIRAMKEIYALWRPGSRVPILRRFYRFGSMNLLISAGTSVAYISSLAVLIVDAVVGTKSSPHSTTYFDSVVFLTLFILVGRYLEAYSKARTGDAVTSLGKLRPSEALLSDDTSEDGVKRTSVDLLEIGDIVSIPHGASPPADGVIVDNASYQFDESSLTGESRPVKKTADDIVYTGSVNVGQPVRIRITELGGSSMLDRIIAVVREGQSKRAPLERVADLLTSHFVPIITLIAILTFIIWLALGHSGVLPADYLDVAHGGWTFWALEFAISVFVVACPCGLALAAPTALFVGGGLAAKHGILVKGGGEAFQEASRLNAIVFDKTGTLTEGGSLKVSDYEVLIRDPEVAKVAWALARKMEESSNHPIAQAITEFCKTQEYSSVMLSDVHEISGHGMKGTFTVSVSDSEEQYEAAIGNERLLKSLVSPETDTYFISNLLAKYQSAGKSTAVLSLRQVHTPPTEPSNFVPAIIFATSDTIRPEAMGIISQLQKRNVDVFMCTGDNQTTAHAVADMIGIPRSKVMANVLPAEKASFVRQIQERSLNTAPADGNAAPSSNSSRPIVAFVGDGVNDSPALAAADVSIAMASGSDVAINSASFVLLNSDLRTILQLVLLSRRVFNRVRMNFGWAVIYNLCLVPVAAGVLYPIVSGHHEKMIDGHMVMAKEHWRLSPVWAALAMALSSISVVLSSLALRIDKESIMKIVRRKK</sequence>
<dbReference type="InterPro" id="IPR023214">
    <property type="entry name" value="HAD_sf"/>
</dbReference>
<dbReference type="EMBL" id="MDYP01000003">
    <property type="protein sequence ID" value="OQE10936.1"/>
    <property type="molecule type" value="Genomic_DNA"/>
</dbReference>
<keyword evidence="8 15" id="KW-0067">ATP-binding</keyword>
<reference evidence="19" key="1">
    <citation type="journal article" date="2017" name="Nat. Microbiol.">
        <title>Global analysis of biosynthetic gene clusters reveals vast potential of secondary metabolite production in Penicillium species.</title>
        <authorList>
            <person name="Nielsen J.C."/>
            <person name="Grijseels S."/>
            <person name="Prigent S."/>
            <person name="Ji B."/>
            <person name="Dainat J."/>
            <person name="Nielsen K.F."/>
            <person name="Frisvad J.C."/>
            <person name="Workman M."/>
            <person name="Nielsen J."/>
        </authorList>
    </citation>
    <scope>NUCLEOTIDE SEQUENCE [LARGE SCALE GENOMIC DNA]</scope>
    <source>
        <strain evidence="19">IBT 29486</strain>
    </source>
</reference>
<organism evidence="18 19">
    <name type="scientific">Penicillium vulpinum</name>
    <dbReference type="NCBI Taxonomy" id="29845"/>
    <lineage>
        <taxon>Eukaryota</taxon>
        <taxon>Fungi</taxon>
        <taxon>Dikarya</taxon>
        <taxon>Ascomycota</taxon>
        <taxon>Pezizomycotina</taxon>
        <taxon>Eurotiomycetes</taxon>
        <taxon>Eurotiomycetidae</taxon>
        <taxon>Eurotiales</taxon>
        <taxon>Aspergillaceae</taxon>
        <taxon>Penicillium</taxon>
    </lineage>
</organism>
<evidence type="ECO:0000256" key="2">
    <source>
        <dbReference type="ARBA" id="ARBA00006024"/>
    </source>
</evidence>
<dbReference type="CDD" id="cd00371">
    <property type="entry name" value="HMA"/>
    <property type="match status" value="4"/>
</dbReference>
<dbReference type="GO" id="GO:0016887">
    <property type="term" value="F:ATP hydrolysis activity"/>
    <property type="evidence" value="ECO:0007669"/>
    <property type="project" value="InterPro"/>
</dbReference>
<keyword evidence="19" id="KW-1185">Reference proteome</keyword>
<dbReference type="Proteomes" id="UP000191518">
    <property type="component" value="Unassembled WGS sequence"/>
</dbReference>